<keyword evidence="3" id="KW-1185">Reference proteome</keyword>
<feature type="transmembrane region" description="Helical" evidence="1">
    <location>
        <begin position="30"/>
        <end position="51"/>
    </location>
</feature>
<accession>A0A9X0WI79</accession>
<evidence type="ECO:0000313" key="2">
    <source>
        <dbReference type="EMBL" id="MBK1644587.1"/>
    </source>
</evidence>
<proteinExistence type="predicted"/>
<gene>
    <name evidence="2" type="ORF">CKO25_07975</name>
</gene>
<keyword evidence="1" id="KW-1133">Transmembrane helix</keyword>
<protein>
    <submittedName>
        <fullName evidence="2">Uncharacterized protein</fullName>
    </submittedName>
</protein>
<sequence length="60" mass="6309">MMMPLILSLVTAGLFLLLSGLTYGGAALLASPWVAMVFWGTLAPGAMLFLLSHQDQGSAR</sequence>
<comment type="caution">
    <text evidence="2">The sequence shown here is derived from an EMBL/GenBank/DDBJ whole genome shotgun (WGS) entry which is preliminary data.</text>
</comment>
<keyword evidence="1" id="KW-0812">Transmembrane</keyword>
<dbReference type="AlphaFoldDB" id="A0A9X0WI79"/>
<evidence type="ECO:0000313" key="3">
    <source>
        <dbReference type="Proteomes" id="UP001138802"/>
    </source>
</evidence>
<dbReference type="RefSeq" id="WP_200387393.1">
    <property type="nucleotide sequence ID" value="NZ_NRSD01000006.1"/>
</dbReference>
<name>A0A9X0WI79_9GAMM</name>
<dbReference type="Proteomes" id="UP001138802">
    <property type="component" value="Unassembled WGS sequence"/>
</dbReference>
<evidence type="ECO:0000256" key="1">
    <source>
        <dbReference type="SAM" id="Phobius"/>
    </source>
</evidence>
<organism evidence="2 3">
    <name type="scientific">Thiocapsa imhoffii</name>
    <dbReference type="NCBI Taxonomy" id="382777"/>
    <lineage>
        <taxon>Bacteria</taxon>
        <taxon>Pseudomonadati</taxon>
        <taxon>Pseudomonadota</taxon>
        <taxon>Gammaproteobacteria</taxon>
        <taxon>Chromatiales</taxon>
        <taxon>Chromatiaceae</taxon>
        <taxon>Thiocapsa</taxon>
    </lineage>
</organism>
<keyword evidence="1" id="KW-0472">Membrane</keyword>
<dbReference type="EMBL" id="NRSD01000006">
    <property type="protein sequence ID" value="MBK1644587.1"/>
    <property type="molecule type" value="Genomic_DNA"/>
</dbReference>
<reference evidence="2 3" key="1">
    <citation type="journal article" date="2020" name="Microorganisms">
        <title>Osmotic Adaptation and Compatible Solute Biosynthesis of Phototrophic Bacteria as Revealed from Genome Analyses.</title>
        <authorList>
            <person name="Imhoff J.F."/>
            <person name="Rahn T."/>
            <person name="Kunzel S."/>
            <person name="Keller A."/>
            <person name="Neulinger S.C."/>
        </authorList>
    </citation>
    <scope>NUCLEOTIDE SEQUENCE [LARGE SCALE GENOMIC DNA]</scope>
    <source>
        <strain evidence="2 3">DSM 21303</strain>
    </source>
</reference>